<dbReference type="OrthoDB" id="9786503at2"/>
<dbReference type="InterPro" id="IPR029063">
    <property type="entry name" value="SAM-dependent_MTases_sf"/>
</dbReference>
<protein>
    <submittedName>
        <fullName evidence="5">SAM-dependent methyltransferase</fullName>
    </submittedName>
</protein>
<dbReference type="GO" id="GO:0008168">
    <property type="term" value="F:methyltransferase activity"/>
    <property type="evidence" value="ECO:0007669"/>
    <property type="project" value="UniProtKB-KW"/>
</dbReference>
<dbReference type="STRING" id="1678637.AC230_04890"/>
<dbReference type="PANTHER" id="PTHR43464:SF19">
    <property type="entry name" value="UBIQUINONE BIOSYNTHESIS O-METHYLTRANSFERASE, MITOCHONDRIAL"/>
    <property type="match status" value="1"/>
</dbReference>
<proteinExistence type="predicted"/>
<gene>
    <name evidence="5" type="ORF">AC230_04890</name>
</gene>
<feature type="domain" description="Methyltransferase" evidence="4">
    <location>
        <begin position="50"/>
        <end position="143"/>
    </location>
</feature>
<dbReference type="Gene3D" id="3.40.50.150">
    <property type="entry name" value="Vaccinia Virus protein VP39"/>
    <property type="match status" value="1"/>
</dbReference>
<evidence type="ECO:0000313" key="5">
    <source>
        <dbReference type="EMBL" id="KNB53916.1"/>
    </source>
</evidence>
<evidence type="ECO:0000256" key="2">
    <source>
        <dbReference type="ARBA" id="ARBA00022679"/>
    </source>
</evidence>
<keyword evidence="2 5" id="KW-0808">Transferase</keyword>
<reference evidence="6" key="1">
    <citation type="submission" date="2015-07" db="EMBL/GenBank/DDBJ databases">
        <title>Draft genome sequence of Streptomyces sp. CMAA 1322, a bacterium isolated from Caatinga biome, from dry forest semiarid of Brazil.</title>
        <authorList>
            <person name="Santos S.N."/>
            <person name="Gacesa R."/>
            <person name="Taketani R.G."/>
            <person name="Long P.F."/>
            <person name="Melo I.S."/>
        </authorList>
    </citation>
    <scope>NUCLEOTIDE SEQUENCE [LARGE SCALE GENOMIC DNA]</scope>
    <source>
        <strain evidence="6">CMAA 1322</strain>
    </source>
</reference>
<evidence type="ECO:0000313" key="6">
    <source>
        <dbReference type="Proteomes" id="UP000037288"/>
    </source>
</evidence>
<keyword evidence="1 5" id="KW-0489">Methyltransferase</keyword>
<dbReference type="PANTHER" id="PTHR43464">
    <property type="entry name" value="METHYLTRANSFERASE"/>
    <property type="match status" value="1"/>
</dbReference>
<evidence type="ECO:0000256" key="1">
    <source>
        <dbReference type="ARBA" id="ARBA00022603"/>
    </source>
</evidence>
<keyword evidence="6" id="KW-1185">Reference proteome</keyword>
<dbReference type="InterPro" id="IPR041698">
    <property type="entry name" value="Methyltransf_25"/>
</dbReference>
<evidence type="ECO:0000259" key="4">
    <source>
        <dbReference type="Pfam" id="PF13649"/>
    </source>
</evidence>
<accession>A0A0K9XLE0</accession>
<dbReference type="Proteomes" id="UP000037288">
    <property type="component" value="Unassembled WGS sequence"/>
</dbReference>
<dbReference type="SUPFAM" id="SSF53335">
    <property type="entry name" value="S-adenosyl-L-methionine-dependent methyltransferases"/>
    <property type="match status" value="1"/>
</dbReference>
<organism evidence="5 6">
    <name type="scientific">Streptomyces caatingaensis</name>
    <dbReference type="NCBI Taxonomy" id="1678637"/>
    <lineage>
        <taxon>Bacteria</taxon>
        <taxon>Bacillati</taxon>
        <taxon>Actinomycetota</taxon>
        <taxon>Actinomycetes</taxon>
        <taxon>Kitasatosporales</taxon>
        <taxon>Streptomycetaceae</taxon>
        <taxon>Streptomyces</taxon>
    </lineage>
</organism>
<dbReference type="PATRIC" id="fig|1678637.3.peg.1065"/>
<name>A0A0K9XLE0_9ACTN</name>
<sequence>MNHERPCCPVTRAFWEDFYRRDGRGEHVWSGDPNPLLVRETSSLPAGTALDLGCGEGADAVWLAGRGWRVTAVDVSPTALGRAAARAAASGVAGRVEWRQEDLARSFPEGAYDLVSTQFLHSPVELPTERILRTAAGAVAPGGVLLVVGHAGLPPWVEADPAMRFLTPQEVLDAVGATSAPGWRVTVRESVPREVAGPDGRSGIRTDHVVKLRRVAADG</sequence>
<dbReference type="EMBL" id="LFXA01000002">
    <property type="protein sequence ID" value="KNB53916.1"/>
    <property type="molecule type" value="Genomic_DNA"/>
</dbReference>
<dbReference type="RefSeq" id="WP_049714653.1">
    <property type="nucleotide sequence ID" value="NZ_LFXA01000002.1"/>
</dbReference>
<dbReference type="AlphaFoldDB" id="A0A0K9XLE0"/>
<dbReference type="GO" id="GO:0032259">
    <property type="term" value="P:methylation"/>
    <property type="evidence" value="ECO:0007669"/>
    <property type="project" value="UniProtKB-KW"/>
</dbReference>
<dbReference type="CDD" id="cd02440">
    <property type="entry name" value="AdoMet_MTases"/>
    <property type="match status" value="1"/>
</dbReference>
<dbReference type="Pfam" id="PF13649">
    <property type="entry name" value="Methyltransf_25"/>
    <property type="match status" value="1"/>
</dbReference>
<comment type="caution">
    <text evidence="5">The sequence shown here is derived from an EMBL/GenBank/DDBJ whole genome shotgun (WGS) entry which is preliminary data.</text>
</comment>
<evidence type="ECO:0000256" key="3">
    <source>
        <dbReference type="ARBA" id="ARBA00022691"/>
    </source>
</evidence>
<keyword evidence="3" id="KW-0949">S-adenosyl-L-methionine</keyword>